<gene>
    <name evidence="1" type="ORF">GCM10009801_63920</name>
</gene>
<evidence type="ECO:0008006" key="3">
    <source>
        <dbReference type="Google" id="ProtNLM"/>
    </source>
</evidence>
<dbReference type="Proteomes" id="UP001500016">
    <property type="component" value="Unassembled WGS sequence"/>
</dbReference>
<evidence type="ECO:0000313" key="2">
    <source>
        <dbReference type="Proteomes" id="UP001500016"/>
    </source>
</evidence>
<dbReference type="RefSeq" id="WP_344533167.1">
    <property type="nucleotide sequence ID" value="NZ_BAAAPE010000016.1"/>
</dbReference>
<comment type="caution">
    <text evidence="1">The sequence shown here is derived from an EMBL/GenBank/DDBJ whole genome shotgun (WGS) entry which is preliminary data.</text>
</comment>
<evidence type="ECO:0000313" key="1">
    <source>
        <dbReference type="EMBL" id="GAA2095278.1"/>
    </source>
</evidence>
<protein>
    <recommendedName>
        <fullName evidence="3">HEXXH motif domain-containing protein</fullName>
    </recommendedName>
</protein>
<proteinExistence type="predicted"/>
<dbReference type="NCBIfam" id="TIGR04267">
    <property type="entry name" value="mod_HExxH"/>
    <property type="match status" value="1"/>
</dbReference>
<sequence>MRLTLDGTADLLRWEPAAQAAAADEVAAWRSTYERRLEERFAERAAAHPEAYEAVARALGVLPPPVRTRFLRAPSVATLVLRDSGGAETDAALLEEALARELTVTGLLAPPPNGRTVWNVRGDRSLPEGPDVPRARDPLPGLDVAVDTASPFRFPDGAFGLAGGTVPYGEERLATVVERMRGAARVLTGLGAPAAYVEAFAQVVAVRQEPEGARRFHSSSFSGLAGCCRLTNAHLPHVTPALLAEALVHEATHGRLYLYEELREPFLRRADANDRAVTSPWTGATIRLQSFLHACAVWYAVHWFWVRARDAGLCEEAEADARTGLARDGFRRDPAGSVLRAHAGVLTGSARSLLEQLRAATAAVVTD</sequence>
<organism evidence="1 2">
    <name type="scientific">Streptomyces albiaxialis</name>
    <dbReference type="NCBI Taxonomy" id="329523"/>
    <lineage>
        <taxon>Bacteria</taxon>
        <taxon>Bacillati</taxon>
        <taxon>Actinomycetota</taxon>
        <taxon>Actinomycetes</taxon>
        <taxon>Kitasatosporales</taxon>
        <taxon>Streptomycetaceae</taxon>
        <taxon>Streptomyces</taxon>
    </lineage>
</organism>
<name>A0ABN2WMT3_9ACTN</name>
<accession>A0ABN2WMT3</accession>
<keyword evidence="2" id="KW-1185">Reference proteome</keyword>
<dbReference type="InterPro" id="IPR026337">
    <property type="entry name" value="AKG_HExxH"/>
</dbReference>
<reference evidence="1 2" key="1">
    <citation type="journal article" date="2019" name="Int. J. Syst. Evol. Microbiol.">
        <title>The Global Catalogue of Microorganisms (GCM) 10K type strain sequencing project: providing services to taxonomists for standard genome sequencing and annotation.</title>
        <authorList>
            <consortium name="The Broad Institute Genomics Platform"/>
            <consortium name="The Broad Institute Genome Sequencing Center for Infectious Disease"/>
            <person name="Wu L."/>
            <person name="Ma J."/>
        </authorList>
    </citation>
    <scope>NUCLEOTIDE SEQUENCE [LARGE SCALE GENOMIC DNA]</scope>
    <source>
        <strain evidence="1 2">JCM 15478</strain>
    </source>
</reference>
<dbReference type="EMBL" id="BAAAPE010000016">
    <property type="protein sequence ID" value="GAA2095278.1"/>
    <property type="molecule type" value="Genomic_DNA"/>
</dbReference>